<dbReference type="GO" id="GO:0003677">
    <property type="term" value="F:DNA binding"/>
    <property type="evidence" value="ECO:0007669"/>
    <property type="project" value="InterPro"/>
</dbReference>
<gene>
    <name evidence="8" type="ORF">J7T54_001857</name>
</gene>
<comment type="caution">
    <text evidence="8">The sequence shown here is derived from an EMBL/GenBank/DDBJ whole genome shotgun (WGS) entry which is preliminary data.</text>
</comment>
<proteinExistence type="predicted"/>
<dbReference type="OrthoDB" id="2563500at2759"/>
<dbReference type="PROSITE" id="PS50048">
    <property type="entry name" value="ZN2_CY6_FUNGAL_2"/>
    <property type="match status" value="1"/>
</dbReference>
<comment type="subcellular location">
    <subcellularLocation>
        <location evidence="1">Nucleus</location>
    </subcellularLocation>
</comment>
<dbReference type="AlphaFoldDB" id="A0A9Q0BGH2"/>
<dbReference type="GO" id="GO:0005634">
    <property type="term" value="C:nucleus"/>
    <property type="evidence" value="ECO:0007669"/>
    <property type="project" value="UniProtKB-SubCell"/>
</dbReference>
<reference evidence="8" key="2">
    <citation type="submission" date="2022-07" db="EMBL/GenBank/DDBJ databases">
        <authorList>
            <person name="Goncalves M.F.M."/>
            <person name="Hilario S."/>
            <person name="Van De Peer Y."/>
            <person name="Esteves A.C."/>
            <person name="Alves A."/>
        </authorList>
    </citation>
    <scope>NUCLEOTIDE SEQUENCE</scope>
    <source>
        <strain evidence="8">MUM 19.33</strain>
    </source>
</reference>
<dbReference type="GO" id="GO:0008270">
    <property type="term" value="F:zinc ion binding"/>
    <property type="evidence" value="ECO:0007669"/>
    <property type="project" value="InterPro"/>
</dbReference>
<dbReference type="Gene3D" id="4.10.240.10">
    <property type="entry name" value="Zn(2)-C6 fungal-type DNA-binding domain"/>
    <property type="match status" value="1"/>
</dbReference>
<keyword evidence="4" id="KW-0804">Transcription</keyword>
<keyword evidence="9" id="KW-1185">Reference proteome</keyword>
<accession>A0A9Q0BGH2</accession>
<dbReference type="SMART" id="SM00066">
    <property type="entry name" value="GAL4"/>
    <property type="match status" value="1"/>
</dbReference>
<evidence type="ECO:0000256" key="3">
    <source>
        <dbReference type="ARBA" id="ARBA00023015"/>
    </source>
</evidence>
<dbReference type="Proteomes" id="UP001055219">
    <property type="component" value="Unassembled WGS sequence"/>
</dbReference>
<dbReference type="InterPro" id="IPR050815">
    <property type="entry name" value="TF_fung"/>
</dbReference>
<dbReference type="GO" id="GO:0000981">
    <property type="term" value="F:DNA-binding transcription factor activity, RNA polymerase II-specific"/>
    <property type="evidence" value="ECO:0007669"/>
    <property type="project" value="InterPro"/>
</dbReference>
<sequence>MNPPYLAVDAASAPPGKSSIPCLVCRSRKVRCDKTLPECRNCERLGVKCPRYNVDTQTISRSEINKSAEDIFKAAGVEKRRVGSCEECQHTATQSTTPYETSYAVPRGQGIGWDQRLYTETLPDDRTLRTELVETFFDRSHSLRCLGFLHRETFLHSLERESVVQDYGQPLLYAIHLHFDSIAAGHPVAAESQGVPGALWAERARREVLMDVASPSVNHIMAMVLLCDYGVRSDQNSMVFILVAFLYRVIRLHGLDSFNVHETLQDYEAARQREVETRLVWACYFIDLFTATGVEKNACWHGEPTLPLPILDRTHVTHYVQARHTLKSIDANGVHAALNDLDLSGILVLVVRLRRTTLRLIRTHAQDLDTPIWDPASPFLQNIQRLDEIYQNLPPRYQLTDAIIPILRERRILGGVFLLHFMLHAVASDLTRISLPGFNFPLAPIFNSATSHFRSHCQERCRHHARQTTNLVRQGLSIGRGAFDDIYAADAALEAAKIQIIYAATVNQSPEVIQETRDNLTNVLYFYDLFHKGKSGTSQYIRTVMPLCFLFGFRDVAEPYRRRGYADDNEAEVVGSADIDHLSRFAPFRRARSELKASSVQSPVSSSSRHTHPSPARQDSMTLPPLMVPPTTVPDTAQSQRRNTQMLPVLRPAYSSFVPPDPVAVDQNYYPVQPIHSQMMSMVSDTMEGQPTMDDYIRTAGDMAGYLTWDHMEIPASLNYANFFPTG</sequence>
<evidence type="ECO:0000256" key="5">
    <source>
        <dbReference type="ARBA" id="ARBA00023242"/>
    </source>
</evidence>
<evidence type="ECO:0000256" key="1">
    <source>
        <dbReference type="ARBA" id="ARBA00004123"/>
    </source>
</evidence>
<dbReference type="Pfam" id="PF00172">
    <property type="entry name" value="Zn_clus"/>
    <property type="match status" value="1"/>
</dbReference>
<dbReference type="CDD" id="cd00067">
    <property type="entry name" value="GAL4"/>
    <property type="match status" value="1"/>
</dbReference>
<dbReference type="GeneID" id="75828374"/>
<evidence type="ECO:0000259" key="7">
    <source>
        <dbReference type="PROSITE" id="PS50048"/>
    </source>
</evidence>
<dbReference type="InterPro" id="IPR001138">
    <property type="entry name" value="Zn2Cys6_DnaBD"/>
</dbReference>
<name>A0A9Q0BGH2_9HYPO</name>
<dbReference type="CDD" id="cd12148">
    <property type="entry name" value="fungal_TF_MHR"/>
    <property type="match status" value="1"/>
</dbReference>
<dbReference type="InterPro" id="IPR036864">
    <property type="entry name" value="Zn2-C6_fun-type_DNA-bd_sf"/>
</dbReference>
<evidence type="ECO:0000313" key="9">
    <source>
        <dbReference type="Proteomes" id="UP001055219"/>
    </source>
</evidence>
<feature type="domain" description="Zn(2)-C6 fungal-type" evidence="7">
    <location>
        <begin position="21"/>
        <end position="49"/>
    </location>
</feature>
<dbReference type="RefSeq" id="XP_051364837.1">
    <property type="nucleotide sequence ID" value="XM_051503899.1"/>
</dbReference>
<keyword evidence="3" id="KW-0805">Transcription regulation</keyword>
<keyword evidence="5" id="KW-0539">Nucleus</keyword>
<dbReference type="PANTHER" id="PTHR47338">
    <property type="entry name" value="ZN(II)2CYS6 TRANSCRIPTION FACTOR (EUROFUNG)-RELATED"/>
    <property type="match status" value="1"/>
</dbReference>
<dbReference type="EMBL" id="JAGIXG020000006">
    <property type="protein sequence ID" value="KAI6783981.1"/>
    <property type="molecule type" value="Genomic_DNA"/>
</dbReference>
<evidence type="ECO:0000256" key="4">
    <source>
        <dbReference type="ARBA" id="ARBA00023163"/>
    </source>
</evidence>
<protein>
    <recommendedName>
        <fullName evidence="7">Zn(2)-C6 fungal-type domain-containing protein</fullName>
    </recommendedName>
</protein>
<feature type="region of interest" description="Disordered" evidence="6">
    <location>
        <begin position="596"/>
        <end position="640"/>
    </location>
</feature>
<evidence type="ECO:0000256" key="6">
    <source>
        <dbReference type="SAM" id="MobiDB-lite"/>
    </source>
</evidence>
<evidence type="ECO:0000256" key="2">
    <source>
        <dbReference type="ARBA" id="ARBA00022723"/>
    </source>
</evidence>
<reference evidence="8" key="1">
    <citation type="journal article" date="2021" name="J Fungi (Basel)">
        <title>Genomic and Metabolomic Analyses of the Marine Fungus Emericellopsis cladophorae: Insights into Saltwater Adaptability Mechanisms and Its Biosynthetic Potential.</title>
        <authorList>
            <person name="Goncalves M.F.M."/>
            <person name="Hilario S."/>
            <person name="Van de Peer Y."/>
            <person name="Esteves A.C."/>
            <person name="Alves A."/>
        </authorList>
    </citation>
    <scope>NUCLEOTIDE SEQUENCE</scope>
    <source>
        <strain evidence="8">MUM 19.33</strain>
    </source>
</reference>
<dbReference type="PANTHER" id="PTHR47338:SF7">
    <property type="entry name" value="ZN(II)2CYS6 TRANSCRIPTION FACTOR (EUROFUNG)"/>
    <property type="match status" value="1"/>
</dbReference>
<dbReference type="PROSITE" id="PS00463">
    <property type="entry name" value="ZN2_CY6_FUNGAL_1"/>
    <property type="match status" value="1"/>
</dbReference>
<feature type="compositionally biased region" description="Low complexity" evidence="6">
    <location>
        <begin position="597"/>
        <end position="625"/>
    </location>
</feature>
<organism evidence="8 9">
    <name type="scientific">Emericellopsis cladophorae</name>
    <dbReference type="NCBI Taxonomy" id="2686198"/>
    <lineage>
        <taxon>Eukaryota</taxon>
        <taxon>Fungi</taxon>
        <taxon>Dikarya</taxon>
        <taxon>Ascomycota</taxon>
        <taxon>Pezizomycotina</taxon>
        <taxon>Sordariomycetes</taxon>
        <taxon>Hypocreomycetidae</taxon>
        <taxon>Hypocreales</taxon>
        <taxon>Bionectriaceae</taxon>
        <taxon>Emericellopsis</taxon>
    </lineage>
</organism>
<evidence type="ECO:0000313" key="8">
    <source>
        <dbReference type="EMBL" id="KAI6783981.1"/>
    </source>
</evidence>
<dbReference type="GO" id="GO:0006351">
    <property type="term" value="P:DNA-templated transcription"/>
    <property type="evidence" value="ECO:0007669"/>
    <property type="project" value="InterPro"/>
</dbReference>
<keyword evidence="2" id="KW-0479">Metal-binding</keyword>
<dbReference type="SUPFAM" id="SSF57701">
    <property type="entry name" value="Zn2/Cys6 DNA-binding domain"/>
    <property type="match status" value="1"/>
</dbReference>